<protein>
    <submittedName>
        <fullName evidence="2">Uncharacterized protein</fullName>
    </submittedName>
</protein>
<comment type="caution">
    <text evidence="2">The sequence shown here is derived from an EMBL/GenBank/DDBJ whole genome shotgun (WGS) entry which is preliminary data.</text>
</comment>
<dbReference type="EMBL" id="MLCO01000032">
    <property type="protein sequence ID" value="ONG56958.1"/>
    <property type="molecule type" value="Genomic_DNA"/>
</dbReference>
<keyword evidence="3" id="KW-1185">Reference proteome</keyword>
<name>A0A1V2H5U7_9PROT</name>
<evidence type="ECO:0000313" key="2">
    <source>
        <dbReference type="EMBL" id="ONG56958.1"/>
    </source>
</evidence>
<keyword evidence="1" id="KW-1133">Transmembrane helix</keyword>
<feature type="transmembrane region" description="Helical" evidence="1">
    <location>
        <begin position="111"/>
        <end position="133"/>
    </location>
</feature>
<proteinExistence type="predicted"/>
<keyword evidence="1" id="KW-0812">Transmembrane</keyword>
<accession>A0A1V2H5U7</accession>
<dbReference type="Proteomes" id="UP000188879">
    <property type="component" value="Unassembled WGS sequence"/>
</dbReference>
<organism evidence="2 3">
    <name type="scientific">Teichococcus deserti</name>
    <dbReference type="NCBI Taxonomy" id="1817963"/>
    <lineage>
        <taxon>Bacteria</taxon>
        <taxon>Pseudomonadati</taxon>
        <taxon>Pseudomonadota</taxon>
        <taxon>Alphaproteobacteria</taxon>
        <taxon>Acetobacterales</taxon>
        <taxon>Roseomonadaceae</taxon>
        <taxon>Roseomonas</taxon>
    </lineage>
</organism>
<feature type="transmembrane region" description="Helical" evidence="1">
    <location>
        <begin position="139"/>
        <end position="157"/>
    </location>
</feature>
<dbReference type="RefSeq" id="WP_076956292.1">
    <property type="nucleotide sequence ID" value="NZ_MLCO01000032.1"/>
</dbReference>
<dbReference type="AlphaFoldDB" id="A0A1V2H5U7"/>
<sequence>MARTFGEGMMAGPLLPIVRIGQWISRIVHRRADLLEVFSGCGTVGLAAIALINHSNGKSAPSMDLLSQSVSEPMTLCLVGALAALQPWALHLDDPRDHRHPFEQPKKWLRALTAGTMVIWYLTLAWAVGLSTGLSQVQAMYGMASGMNLYILAHVLTRRANACSSR</sequence>
<evidence type="ECO:0000313" key="3">
    <source>
        <dbReference type="Proteomes" id="UP000188879"/>
    </source>
</evidence>
<keyword evidence="1" id="KW-0472">Membrane</keyword>
<gene>
    <name evidence="2" type="ORF">BKE38_05025</name>
</gene>
<reference evidence="2 3" key="1">
    <citation type="submission" date="2016-10" db="EMBL/GenBank/DDBJ databases">
        <title>Draft Genome sequence of Roseomonas sp. strain M3.</title>
        <authorList>
            <person name="Subhash Y."/>
            <person name="Lee S."/>
        </authorList>
    </citation>
    <scope>NUCLEOTIDE SEQUENCE [LARGE SCALE GENOMIC DNA]</scope>
    <source>
        <strain evidence="2 3">M3</strain>
    </source>
</reference>
<evidence type="ECO:0000256" key="1">
    <source>
        <dbReference type="SAM" id="Phobius"/>
    </source>
</evidence>